<dbReference type="Pfam" id="PF01817">
    <property type="entry name" value="CM_2"/>
    <property type="match status" value="1"/>
</dbReference>
<dbReference type="Gene3D" id="1.20.59.10">
    <property type="entry name" value="Chorismate mutase"/>
    <property type="match status" value="1"/>
</dbReference>
<keyword evidence="3 6" id="KW-0732">Signal</keyword>
<dbReference type="Proteomes" id="UP000077875">
    <property type="component" value="Chromosome"/>
</dbReference>
<comment type="pathway">
    <text evidence="1 5">Metabolic intermediate biosynthesis; prephenate biosynthesis; prephenate from chorismate: step 1/1.</text>
</comment>
<feature type="signal peptide" evidence="6">
    <location>
        <begin position="1"/>
        <end position="35"/>
    </location>
</feature>
<evidence type="ECO:0000256" key="3">
    <source>
        <dbReference type="ARBA" id="ARBA00022729"/>
    </source>
</evidence>
<evidence type="ECO:0000256" key="4">
    <source>
        <dbReference type="ARBA" id="ARBA00023235"/>
    </source>
</evidence>
<comment type="catalytic activity">
    <reaction evidence="5">
        <text>chorismate = prephenate</text>
        <dbReference type="Rhea" id="RHEA:13897"/>
        <dbReference type="ChEBI" id="CHEBI:29748"/>
        <dbReference type="ChEBI" id="CHEBI:29934"/>
        <dbReference type="EC" id="5.4.99.5"/>
    </reaction>
</comment>
<dbReference type="KEGG" id="haa:A5892_18275"/>
<dbReference type="InterPro" id="IPR036263">
    <property type="entry name" value="Chorismate_II_sf"/>
</dbReference>
<accession>A0A172YKM2</accession>
<dbReference type="GO" id="GO:0004106">
    <property type="term" value="F:chorismate mutase activity"/>
    <property type="evidence" value="ECO:0007669"/>
    <property type="project" value="UniProtKB-EC"/>
</dbReference>
<dbReference type="GO" id="GO:0009697">
    <property type="term" value="P:salicylic acid biosynthetic process"/>
    <property type="evidence" value="ECO:0007669"/>
    <property type="project" value="TreeGrafter"/>
</dbReference>
<dbReference type="AlphaFoldDB" id="A0A172YKM2"/>
<gene>
    <name evidence="8" type="ORF">A5892_18275</name>
</gene>
<dbReference type="PROSITE" id="PS51168">
    <property type="entry name" value="CHORISMATE_MUT_2"/>
    <property type="match status" value="1"/>
</dbReference>
<dbReference type="InterPro" id="IPR036979">
    <property type="entry name" value="CM_dom_sf"/>
</dbReference>
<dbReference type="NCBIfam" id="TIGR01806">
    <property type="entry name" value="CM_mono2"/>
    <property type="match status" value="1"/>
</dbReference>
<dbReference type="UniPathway" id="UPA00120">
    <property type="reaction ID" value="UER00203"/>
</dbReference>
<dbReference type="GO" id="GO:0046417">
    <property type="term" value="P:chorismate metabolic process"/>
    <property type="evidence" value="ECO:0007669"/>
    <property type="project" value="InterPro"/>
</dbReference>
<dbReference type="SMART" id="SM00830">
    <property type="entry name" value="CM_2"/>
    <property type="match status" value="1"/>
</dbReference>
<comment type="function">
    <text evidence="5">Catalyzes the Claisen rearrangement of chorismate to prephenate.</text>
</comment>
<keyword evidence="4 5" id="KW-0413">Isomerase</keyword>
<dbReference type="NCBIfam" id="NF005965">
    <property type="entry name" value="PRK08055.1"/>
    <property type="match status" value="1"/>
</dbReference>
<evidence type="ECO:0000259" key="7">
    <source>
        <dbReference type="PROSITE" id="PS51168"/>
    </source>
</evidence>
<feature type="chain" id="PRO_5008004803" description="Chorismate mutase" evidence="6">
    <location>
        <begin position="36"/>
        <end position="190"/>
    </location>
</feature>
<dbReference type="InterPro" id="IPR008240">
    <property type="entry name" value="Chorismate_mutase_periplasmic"/>
</dbReference>
<proteinExistence type="predicted"/>
<dbReference type="PANTHER" id="PTHR38041:SF2">
    <property type="entry name" value="SECRETED CHORISMATE MUTASE"/>
    <property type="match status" value="1"/>
</dbReference>
<dbReference type="PIRSF" id="PIRSF026640">
    <property type="entry name" value="Peripl_chor_mut"/>
    <property type="match status" value="1"/>
</dbReference>
<protein>
    <recommendedName>
        <fullName evidence="2 5">Chorismate mutase</fullName>
        <ecNumber evidence="2 5">5.4.99.5</ecNumber>
    </recommendedName>
</protein>
<evidence type="ECO:0000256" key="6">
    <source>
        <dbReference type="SAM" id="SignalP"/>
    </source>
</evidence>
<dbReference type="EMBL" id="CP015243">
    <property type="protein sequence ID" value="ANF59769.1"/>
    <property type="molecule type" value="Genomic_DNA"/>
</dbReference>
<evidence type="ECO:0000313" key="9">
    <source>
        <dbReference type="Proteomes" id="UP000077875"/>
    </source>
</evidence>
<dbReference type="InterPro" id="IPR051331">
    <property type="entry name" value="Chorismate_mutase-related"/>
</dbReference>
<organism evidence="8 9">
    <name type="scientific">Halotalea alkalilenta</name>
    <dbReference type="NCBI Taxonomy" id="376489"/>
    <lineage>
        <taxon>Bacteria</taxon>
        <taxon>Pseudomonadati</taxon>
        <taxon>Pseudomonadota</taxon>
        <taxon>Gammaproteobacteria</taxon>
        <taxon>Oceanospirillales</taxon>
        <taxon>Halomonadaceae</taxon>
        <taxon>Halotalea</taxon>
    </lineage>
</organism>
<dbReference type="EC" id="5.4.99.5" evidence="2 5"/>
<name>A0A172YKM2_9GAMM</name>
<evidence type="ECO:0000256" key="5">
    <source>
        <dbReference type="PIRNR" id="PIRNR026640"/>
    </source>
</evidence>
<dbReference type="SUPFAM" id="SSF48600">
    <property type="entry name" value="Chorismate mutase II"/>
    <property type="match status" value="1"/>
</dbReference>
<feature type="domain" description="Chorismate mutase" evidence="7">
    <location>
        <begin position="19"/>
        <end position="112"/>
    </location>
</feature>
<dbReference type="PANTHER" id="PTHR38041">
    <property type="entry name" value="CHORISMATE MUTASE"/>
    <property type="match status" value="1"/>
</dbReference>
<keyword evidence="9" id="KW-1185">Reference proteome</keyword>
<evidence type="ECO:0000256" key="1">
    <source>
        <dbReference type="ARBA" id="ARBA00004817"/>
    </source>
</evidence>
<evidence type="ECO:0000256" key="2">
    <source>
        <dbReference type="ARBA" id="ARBA00012404"/>
    </source>
</evidence>
<evidence type="ECO:0000313" key="8">
    <source>
        <dbReference type="EMBL" id="ANF59769.1"/>
    </source>
</evidence>
<dbReference type="STRING" id="376489.A5892_18275"/>
<reference evidence="8 9" key="1">
    <citation type="submission" date="2016-04" db="EMBL/GenBank/DDBJ databases">
        <title>Complete Genome Sequence of Halotalea alkalilenta IHB B 13600.</title>
        <authorList>
            <person name="Swarnkar M.K."/>
            <person name="Sharma A."/>
            <person name="Kaushal K."/>
            <person name="Soni R."/>
            <person name="Rana S."/>
            <person name="Singh A.K."/>
            <person name="Gulati A."/>
        </authorList>
    </citation>
    <scope>NUCLEOTIDE SEQUENCE [LARGE SCALE GENOMIC DNA]</scope>
    <source>
        <strain evidence="8 9">IHB B 13600</strain>
    </source>
</reference>
<dbReference type="InterPro" id="IPR002701">
    <property type="entry name" value="CM_II_prokaryot"/>
</dbReference>
<sequence>MIKGDSSSSHYFQHFIKRHILCLAIFSLGALTAQAGEPEEIAQLIDQRLDYMKDVAGYKAENHLPVEDLPQERMVIEKSLAEAESLGLDGESVEQFMVAQISVAKAIQYRYRADWLSVPEPNWEPRDLADIRQQISALSEATIQRIADELKNQPDAEVDHCPSIQEIQRHNVKTSDKELLCLALNQIKLK</sequence>